<dbReference type="EMBL" id="JACHGJ010000005">
    <property type="protein sequence ID" value="MBB6481137.1"/>
    <property type="molecule type" value="Genomic_DNA"/>
</dbReference>
<organism evidence="5 6">
    <name type="scientific">Spirochaeta isovalerica</name>
    <dbReference type="NCBI Taxonomy" id="150"/>
    <lineage>
        <taxon>Bacteria</taxon>
        <taxon>Pseudomonadati</taxon>
        <taxon>Spirochaetota</taxon>
        <taxon>Spirochaetia</taxon>
        <taxon>Spirochaetales</taxon>
        <taxon>Spirochaetaceae</taxon>
        <taxon>Spirochaeta</taxon>
    </lineage>
</organism>
<dbReference type="Pfam" id="PF03129">
    <property type="entry name" value="HGTP_anticodon"/>
    <property type="match status" value="1"/>
</dbReference>
<dbReference type="Gene3D" id="3.30.930.10">
    <property type="entry name" value="Bira Bifunctional Protein, Domain 2"/>
    <property type="match status" value="1"/>
</dbReference>
<accession>A0A841RD25</accession>
<dbReference type="GO" id="GO:0006433">
    <property type="term" value="P:prolyl-tRNA aminoacylation"/>
    <property type="evidence" value="ECO:0007669"/>
    <property type="project" value="TreeGrafter"/>
</dbReference>
<dbReference type="RefSeq" id="WP_184747381.1">
    <property type="nucleotide sequence ID" value="NZ_JACHGJ010000005.1"/>
</dbReference>
<dbReference type="InterPro" id="IPR050062">
    <property type="entry name" value="Pro-tRNA_synthetase"/>
</dbReference>
<dbReference type="Proteomes" id="UP000587760">
    <property type="component" value="Unassembled WGS sequence"/>
</dbReference>
<dbReference type="SUPFAM" id="SSF52954">
    <property type="entry name" value="Class II aaRS ABD-related"/>
    <property type="match status" value="1"/>
</dbReference>
<dbReference type="PANTHER" id="PTHR42753">
    <property type="entry name" value="MITOCHONDRIAL RIBOSOME PROTEIN L39/PROLYL-TRNA LIGASE FAMILY MEMBER"/>
    <property type="match status" value="1"/>
</dbReference>
<evidence type="ECO:0000313" key="6">
    <source>
        <dbReference type="Proteomes" id="UP000587760"/>
    </source>
</evidence>
<dbReference type="GO" id="GO:0004827">
    <property type="term" value="F:proline-tRNA ligase activity"/>
    <property type="evidence" value="ECO:0007669"/>
    <property type="project" value="TreeGrafter"/>
</dbReference>
<dbReference type="InterPro" id="IPR004154">
    <property type="entry name" value="Anticodon-bd"/>
</dbReference>
<evidence type="ECO:0000256" key="3">
    <source>
        <dbReference type="ARBA" id="ARBA00023146"/>
    </source>
</evidence>
<dbReference type="AlphaFoldDB" id="A0A841RD25"/>
<evidence type="ECO:0000313" key="5">
    <source>
        <dbReference type="EMBL" id="MBB6481137.1"/>
    </source>
</evidence>
<dbReference type="Gene3D" id="3.40.50.800">
    <property type="entry name" value="Anticodon-binding domain"/>
    <property type="match status" value="1"/>
</dbReference>
<dbReference type="PANTHER" id="PTHR42753:SF2">
    <property type="entry name" value="PROLINE--TRNA LIGASE"/>
    <property type="match status" value="1"/>
</dbReference>
<gene>
    <name evidence="5" type="ORF">HNR50_002810</name>
</gene>
<dbReference type="InterPro" id="IPR045864">
    <property type="entry name" value="aa-tRNA-synth_II/BPL/LPL"/>
</dbReference>
<dbReference type="SUPFAM" id="SSF55681">
    <property type="entry name" value="Class II aaRS and biotin synthetases"/>
    <property type="match status" value="1"/>
</dbReference>
<proteinExistence type="predicted"/>
<keyword evidence="6" id="KW-1185">Reference proteome</keyword>
<comment type="caution">
    <text evidence="5">The sequence shown here is derived from an EMBL/GenBank/DDBJ whole genome shotgun (WGS) entry which is preliminary data.</text>
</comment>
<evidence type="ECO:0000256" key="1">
    <source>
        <dbReference type="ARBA" id="ARBA00022598"/>
    </source>
</evidence>
<protein>
    <submittedName>
        <fullName evidence="5">Prolyl-tRNA synthetase</fullName>
    </submittedName>
</protein>
<sequence>MGSYGIGLGRLIVAVVEANHDDRGILWPYDLAPFKYFLMGIGKSKTIKRYVDEIEEMLGPDVLVDDRTESISKKFRDAELLGIPLRIVVSTRYIEDEQVELCDRRTRIKWLVHKNDIKKEIRKWRKAFGK</sequence>
<evidence type="ECO:0000256" key="2">
    <source>
        <dbReference type="ARBA" id="ARBA00022917"/>
    </source>
</evidence>
<name>A0A841RD25_9SPIO</name>
<evidence type="ECO:0000259" key="4">
    <source>
        <dbReference type="Pfam" id="PF03129"/>
    </source>
</evidence>
<keyword evidence="2" id="KW-0648">Protein biosynthesis</keyword>
<keyword evidence="1" id="KW-0436">Ligase</keyword>
<dbReference type="InterPro" id="IPR036621">
    <property type="entry name" value="Anticodon-bd_dom_sf"/>
</dbReference>
<reference evidence="5 6" key="1">
    <citation type="submission" date="2020-08" db="EMBL/GenBank/DDBJ databases">
        <title>Genomic Encyclopedia of Type Strains, Phase IV (KMG-IV): sequencing the most valuable type-strain genomes for metagenomic binning, comparative biology and taxonomic classification.</title>
        <authorList>
            <person name="Goeker M."/>
        </authorList>
    </citation>
    <scope>NUCLEOTIDE SEQUENCE [LARGE SCALE GENOMIC DNA]</scope>
    <source>
        <strain evidence="5 6">DSM 2461</strain>
    </source>
</reference>
<feature type="domain" description="Anticodon-binding" evidence="4">
    <location>
        <begin position="43"/>
        <end position="123"/>
    </location>
</feature>
<keyword evidence="3 5" id="KW-0030">Aminoacyl-tRNA synthetase</keyword>